<dbReference type="Proteomes" id="UP000189670">
    <property type="component" value="Unassembled WGS sequence"/>
</dbReference>
<reference evidence="2" key="1">
    <citation type="submission" date="2012-11" db="EMBL/GenBank/DDBJ databases">
        <authorList>
            <person name="Lucero-Rivera Y.E."/>
            <person name="Tovar-Ramirez D."/>
        </authorList>
    </citation>
    <scope>NUCLEOTIDE SEQUENCE [LARGE SCALE GENOMIC DNA]</scope>
    <source>
        <strain evidence="2">Araruama</strain>
    </source>
</reference>
<protein>
    <submittedName>
        <fullName evidence="1">Uncharacterized protein</fullName>
    </submittedName>
</protein>
<dbReference type="EMBL" id="ATBP01001489">
    <property type="protein sequence ID" value="ETR67236.1"/>
    <property type="molecule type" value="Genomic_DNA"/>
</dbReference>
<dbReference type="AlphaFoldDB" id="A0A1V1NXK5"/>
<organism evidence="1 2">
    <name type="scientific">Candidatus Magnetoglobus multicellularis str. Araruama</name>
    <dbReference type="NCBI Taxonomy" id="890399"/>
    <lineage>
        <taxon>Bacteria</taxon>
        <taxon>Pseudomonadati</taxon>
        <taxon>Thermodesulfobacteriota</taxon>
        <taxon>Desulfobacteria</taxon>
        <taxon>Desulfobacterales</taxon>
        <taxon>Desulfobacteraceae</taxon>
        <taxon>Candidatus Magnetoglobus</taxon>
    </lineage>
</organism>
<comment type="caution">
    <text evidence="1">The sequence shown here is derived from an EMBL/GenBank/DDBJ whole genome shotgun (WGS) entry which is preliminary data.</text>
</comment>
<evidence type="ECO:0000313" key="2">
    <source>
        <dbReference type="Proteomes" id="UP000189670"/>
    </source>
</evidence>
<sequence>MSLLTRKDGSFTKKKTLNLFNLKLQSNQIVSLIFMRNYLRLNRGGGSEYNRYQQKNELFSEVNMNKGLILRTKFINNQVQIFIPNGFKHIVEDNELVQNIIKHFYRRLEKIDDNKWDDIVRASDNIQNALFPHMNILGELFEIFENYDYIKIVSDKKSKHFLNIPWELLHIPSPNNAYLGQKKFFKEFQQI</sequence>
<evidence type="ECO:0000313" key="1">
    <source>
        <dbReference type="EMBL" id="ETR67236.1"/>
    </source>
</evidence>
<name>A0A1V1NXK5_9BACT</name>
<gene>
    <name evidence="1" type="ORF">OMM_05240</name>
</gene>
<accession>A0A1V1NXK5</accession>
<proteinExistence type="predicted"/>